<organism evidence="2 3">
    <name type="scientific">Robinsoniella peoriensis</name>
    <dbReference type="NCBI Taxonomy" id="180332"/>
    <lineage>
        <taxon>Bacteria</taxon>
        <taxon>Bacillati</taxon>
        <taxon>Bacillota</taxon>
        <taxon>Clostridia</taxon>
        <taxon>Lachnospirales</taxon>
        <taxon>Lachnospiraceae</taxon>
        <taxon>Robinsoniella</taxon>
    </lineage>
</organism>
<reference evidence="2 3" key="1">
    <citation type="journal article" date="2019" name="Anaerobe">
        <title>Detection of Robinsoniella peoriensis in multiple bone samples of a trauma patient.</title>
        <authorList>
            <person name="Schrottner P."/>
            <person name="Hartwich K."/>
            <person name="Bunk B."/>
            <person name="Schober I."/>
            <person name="Helbig S."/>
            <person name="Rudolph W.W."/>
            <person name="Gunzer F."/>
        </authorList>
    </citation>
    <scope>NUCLEOTIDE SEQUENCE [LARGE SCALE GENOMIC DNA]</scope>
    <source>
        <strain evidence="2 3">DSM 106044</strain>
    </source>
</reference>
<dbReference type="EMBL" id="QGQD01000093">
    <property type="protein sequence ID" value="TLC98466.1"/>
    <property type="molecule type" value="Genomic_DNA"/>
</dbReference>
<dbReference type="AlphaFoldDB" id="A0A4U8Q1K7"/>
<keyword evidence="3" id="KW-1185">Reference proteome</keyword>
<dbReference type="STRING" id="180332.GCA_000797495_01969"/>
<sequence length="66" mass="7654">MEKPEYRKLEEEVTGAEMQGADRSDEEWSAAGRQKIKLPEAESVFQLLIALLEEQEQVKIDYELLN</sequence>
<feature type="compositionally biased region" description="Basic and acidic residues" evidence="1">
    <location>
        <begin position="1"/>
        <end position="11"/>
    </location>
</feature>
<evidence type="ECO:0000313" key="3">
    <source>
        <dbReference type="Proteomes" id="UP000306509"/>
    </source>
</evidence>
<accession>A0A4U8Q1K7</accession>
<feature type="region of interest" description="Disordered" evidence="1">
    <location>
        <begin position="1"/>
        <end position="27"/>
    </location>
</feature>
<name>A0A4U8Q1K7_9FIRM</name>
<protein>
    <submittedName>
        <fullName evidence="2">Uncharacterized protein</fullName>
    </submittedName>
</protein>
<dbReference type="Proteomes" id="UP000306509">
    <property type="component" value="Unassembled WGS sequence"/>
</dbReference>
<gene>
    <name evidence="2" type="ORF">DSM106044_04694</name>
</gene>
<comment type="caution">
    <text evidence="2">The sequence shown here is derived from an EMBL/GenBank/DDBJ whole genome shotgun (WGS) entry which is preliminary data.</text>
</comment>
<evidence type="ECO:0000256" key="1">
    <source>
        <dbReference type="SAM" id="MobiDB-lite"/>
    </source>
</evidence>
<evidence type="ECO:0000313" key="2">
    <source>
        <dbReference type="EMBL" id="TLC98466.1"/>
    </source>
</evidence>
<proteinExistence type="predicted"/>